<feature type="signal peptide" evidence="1">
    <location>
        <begin position="1"/>
        <end position="16"/>
    </location>
</feature>
<evidence type="ECO:0000313" key="3">
    <source>
        <dbReference type="Proteomes" id="UP000297452"/>
    </source>
</evidence>
<evidence type="ECO:0000313" key="2">
    <source>
        <dbReference type="EMBL" id="TGO66112.1"/>
    </source>
</evidence>
<dbReference type="InterPro" id="IPR011050">
    <property type="entry name" value="Pectin_lyase_fold/virulence"/>
</dbReference>
<dbReference type="AlphaFoldDB" id="A0A4Z1J3G1"/>
<dbReference type="OrthoDB" id="2019149at2759"/>
<feature type="chain" id="PRO_5021301337" evidence="1">
    <location>
        <begin position="17"/>
        <end position="79"/>
    </location>
</feature>
<dbReference type="SUPFAM" id="SSF51126">
    <property type="entry name" value="Pectin lyase-like"/>
    <property type="match status" value="1"/>
</dbReference>
<proteinExistence type="predicted"/>
<comment type="caution">
    <text evidence="2">The sequence shown here is derived from an EMBL/GenBank/DDBJ whole genome shotgun (WGS) entry which is preliminary data.</text>
</comment>
<evidence type="ECO:0000256" key="1">
    <source>
        <dbReference type="SAM" id="SignalP"/>
    </source>
</evidence>
<reference evidence="2 3" key="1">
    <citation type="submission" date="2017-12" db="EMBL/GenBank/DDBJ databases">
        <title>Comparative genomics of Botrytis spp.</title>
        <authorList>
            <person name="Valero-Jimenez C.A."/>
            <person name="Tapia P."/>
            <person name="Veloso J."/>
            <person name="Silva-Moreno E."/>
            <person name="Staats M."/>
            <person name="Valdes J.H."/>
            <person name="Van Kan J.A.L."/>
        </authorList>
    </citation>
    <scope>NUCLEOTIDE SEQUENCE [LARGE SCALE GENOMIC DNA]</scope>
    <source>
        <strain evidence="2 3">MUCL2120</strain>
    </source>
</reference>
<dbReference type="InterPro" id="IPR012334">
    <property type="entry name" value="Pectin_lyas_fold"/>
</dbReference>
<name>A0A4Z1J3G1_9HELO</name>
<dbReference type="STRING" id="278944.A0A4Z1J3G1"/>
<protein>
    <submittedName>
        <fullName evidence="2">Uncharacterized protein</fullName>
    </submittedName>
</protein>
<dbReference type="GO" id="GO:0045490">
    <property type="term" value="P:pectin catabolic process"/>
    <property type="evidence" value="ECO:0007669"/>
    <property type="project" value="UniProtKB-UniPathway"/>
</dbReference>
<keyword evidence="3" id="KW-1185">Reference proteome</keyword>
<dbReference type="UniPathway" id="UPA00545">
    <property type="reaction ID" value="UER00823"/>
</dbReference>
<keyword evidence="1" id="KW-0732">Signal</keyword>
<dbReference type="Proteomes" id="UP000297452">
    <property type="component" value="Unassembled WGS sequence"/>
</dbReference>
<organism evidence="2 3">
    <name type="scientific">Botryotinia narcissicola</name>
    <dbReference type="NCBI Taxonomy" id="278944"/>
    <lineage>
        <taxon>Eukaryota</taxon>
        <taxon>Fungi</taxon>
        <taxon>Dikarya</taxon>
        <taxon>Ascomycota</taxon>
        <taxon>Pezizomycotina</taxon>
        <taxon>Leotiomycetes</taxon>
        <taxon>Helotiales</taxon>
        <taxon>Sclerotiniaceae</taxon>
        <taxon>Botryotinia</taxon>
    </lineage>
</organism>
<accession>A0A4Z1J3G1</accession>
<dbReference type="EMBL" id="PQXJ01000068">
    <property type="protein sequence ID" value="TGO66112.1"/>
    <property type="molecule type" value="Genomic_DNA"/>
</dbReference>
<sequence>MRVLLTLSSFIAAVLATARTTPPSGAITAGSGGTYSTFQKAVNALSKTTTSAQVIFLYSGTYSEQVTIPALKGKLTVYG</sequence>
<gene>
    <name evidence="2" type="ORF">BOTNAR_0068g00270</name>
</gene>
<dbReference type="Gene3D" id="2.160.20.10">
    <property type="entry name" value="Single-stranded right-handed beta-helix, Pectin lyase-like"/>
    <property type="match status" value="1"/>
</dbReference>